<reference evidence="1 2" key="1">
    <citation type="journal article" date="2021" name="BMC Genomics">
        <title>Datura genome reveals duplications of psychoactive alkaloid biosynthetic genes and high mutation rate following tissue culture.</title>
        <authorList>
            <person name="Rajewski A."/>
            <person name="Carter-House D."/>
            <person name="Stajich J."/>
            <person name="Litt A."/>
        </authorList>
    </citation>
    <scope>NUCLEOTIDE SEQUENCE [LARGE SCALE GENOMIC DNA]</scope>
    <source>
        <strain evidence="1">AR-01</strain>
    </source>
</reference>
<evidence type="ECO:0000313" key="1">
    <source>
        <dbReference type="EMBL" id="MCE0480913.1"/>
    </source>
</evidence>
<evidence type="ECO:0000313" key="2">
    <source>
        <dbReference type="Proteomes" id="UP000823775"/>
    </source>
</evidence>
<dbReference type="Proteomes" id="UP000823775">
    <property type="component" value="Unassembled WGS sequence"/>
</dbReference>
<comment type="caution">
    <text evidence="1">The sequence shown here is derived from an EMBL/GenBank/DDBJ whole genome shotgun (WGS) entry which is preliminary data.</text>
</comment>
<name>A0ABS8VNC6_DATST</name>
<keyword evidence="2" id="KW-1185">Reference proteome</keyword>
<proteinExistence type="predicted"/>
<accession>A0ABS8VNC6</accession>
<protein>
    <submittedName>
        <fullName evidence="1">Uncharacterized protein</fullName>
    </submittedName>
</protein>
<gene>
    <name evidence="1" type="ORF">HAX54_038144</name>
</gene>
<sequence length="114" mass="12820">MNSIFWEDKINFGDRVYHKGSQQGGPPGWITHIIANGHPHGPPGLWTEDEAVGMNNPSIRHIALTQDRLRDQMRGIALSRTPACATRPLCRAIPCARHRSPRMTECAMQHVFAR</sequence>
<organism evidence="1 2">
    <name type="scientific">Datura stramonium</name>
    <name type="common">Jimsonweed</name>
    <name type="synonym">Common thornapple</name>
    <dbReference type="NCBI Taxonomy" id="4076"/>
    <lineage>
        <taxon>Eukaryota</taxon>
        <taxon>Viridiplantae</taxon>
        <taxon>Streptophyta</taxon>
        <taxon>Embryophyta</taxon>
        <taxon>Tracheophyta</taxon>
        <taxon>Spermatophyta</taxon>
        <taxon>Magnoliopsida</taxon>
        <taxon>eudicotyledons</taxon>
        <taxon>Gunneridae</taxon>
        <taxon>Pentapetalae</taxon>
        <taxon>asterids</taxon>
        <taxon>lamiids</taxon>
        <taxon>Solanales</taxon>
        <taxon>Solanaceae</taxon>
        <taxon>Solanoideae</taxon>
        <taxon>Datureae</taxon>
        <taxon>Datura</taxon>
    </lineage>
</organism>
<dbReference type="EMBL" id="JACEIK010005192">
    <property type="protein sequence ID" value="MCE0480913.1"/>
    <property type="molecule type" value="Genomic_DNA"/>
</dbReference>